<evidence type="ECO:0000256" key="5">
    <source>
        <dbReference type="ARBA" id="ARBA00022840"/>
    </source>
</evidence>
<protein>
    <recommendedName>
        <fullName evidence="9">DNA 3'-5' helicase</fullName>
        <ecNumber evidence="9">5.6.2.4</ecNumber>
    </recommendedName>
</protein>
<evidence type="ECO:0000259" key="13">
    <source>
        <dbReference type="PROSITE" id="PS51217"/>
    </source>
</evidence>
<evidence type="ECO:0000256" key="2">
    <source>
        <dbReference type="ARBA" id="ARBA00022741"/>
    </source>
</evidence>
<dbReference type="GO" id="GO:0003677">
    <property type="term" value="F:DNA binding"/>
    <property type="evidence" value="ECO:0007669"/>
    <property type="project" value="UniProtKB-KW"/>
</dbReference>
<dbReference type="Pfam" id="PF13361">
    <property type="entry name" value="UvrD_C"/>
    <property type="match status" value="1"/>
</dbReference>
<dbReference type="SUPFAM" id="SSF52540">
    <property type="entry name" value="P-loop containing nucleoside triphosphate hydrolases"/>
    <property type="match status" value="1"/>
</dbReference>
<gene>
    <name evidence="14" type="ORF">CPJCM30710_33500</name>
</gene>
<dbReference type="Proteomes" id="UP000679179">
    <property type="component" value="Unassembled WGS sequence"/>
</dbReference>
<feature type="domain" description="UvrD-like helicase C-terminal" evidence="13">
    <location>
        <begin position="271"/>
        <end position="537"/>
    </location>
</feature>
<keyword evidence="6" id="KW-0238">DNA-binding</keyword>
<evidence type="ECO:0000256" key="9">
    <source>
        <dbReference type="ARBA" id="ARBA00034808"/>
    </source>
</evidence>
<dbReference type="InterPro" id="IPR014016">
    <property type="entry name" value="UvrD-like_ATP-bd"/>
</dbReference>
<dbReference type="GO" id="GO:0000725">
    <property type="term" value="P:recombinational repair"/>
    <property type="evidence" value="ECO:0007669"/>
    <property type="project" value="TreeGrafter"/>
</dbReference>
<dbReference type="EMBL" id="BOPZ01000052">
    <property type="protein sequence ID" value="GIM30684.1"/>
    <property type="molecule type" value="Genomic_DNA"/>
</dbReference>
<evidence type="ECO:0000256" key="3">
    <source>
        <dbReference type="ARBA" id="ARBA00022801"/>
    </source>
</evidence>
<keyword evidence="4 11" id="KW-0347">Helicase</keyword>
<keyword evidence="7" id="KW-0413">Isomerase</keyword>
<dbReference type="CDD" id="cd17932">
    <property type="entry name" value="DEXQc_UvrD"/>
    <property type="match status" value="1"/>
</dbReference>
<dbReference type="RefSeq" id="WP_212905349.1">
    <property type="nucleotide sequence ID" value="NZ_BOPZ01000052.1"/>
</dbReference>
<dbReference type="PROSITE" id="PS51217">
    <property type="entry name" value="UVRD_HELICASE_CTER"/>
    <property type="match status" value="1"/>
</dbReference>
<dbReference type="GO" id="GO:0033202">
    <property type="term" value="C:DNA helicase complex"/>
    <property type="evidence" value="ECO:0007669"/>
    <property type="project" value="TreeGrafter"/>
</dbReference>
<dbReference type="Gene3D" id="1.10.10.160">
    <property type="match status" value="1"/>
</dbReference>
<dbReference type="InterPro" id="IPR000212">
    <property type="entry name" value="DNA_helicase_UvrD/REP"/>
</dbReference>
<evidence type="ECO:0000256" key="1">
    <source>
        <dbReference type="ARBA" id="ARBA00009922"/>
    </source>
</evidence>
<dbReference type="InterPro" id="IPR013986">
    <property type="entry name" value="DExx_box_DNA_helicase_dom_sf"/>
</dbReference>
<dbReference type="PANTHER" id="PTHR11070">
    <property type="entry name" value="UVRD / RECB / PCRA DNA HELICASE FAMILY MEMBER"/>
    <property type="match status" value="1"/>
</dbReference>
<dbReference type="GO" id="GO:0016787">
    <property type="term" value="F:hydrolase activity"/>
    <property type="evidence" value="ECO:0007669"/>
    <property type="project" value="UniProtKB-UniRule"/>
</dbReference>
<accession>A0A919S2K5</accession>
<reference evidence="14" key="1">
    <citation type="submission" date="2021-03" db="EMBL/GenBank/DDBJ databases">
        <title>Taxonomic study of Clostridium polyendosporum from meadow-gley soil under rice.</title>
        <authorList>
            <person name="Kobayashi H."/>
            <person name="Tanizawa Y."/>
            <person name="Yagura M."/>
        </authorList>
    </citation>
    <scope>NUCLEOTIDE SEQUENCE</scope>
    <source>
        <strain evidence="14">JCM 30710</strain>
    </source>
</reference>
<dbReference type="AlphaFoldDB" id="A0A919S2K5"/>
<organism evidence="14 15">
    <name type="scientific">Clostridium polyendosporum</name>
    <dbReference type="NCBI Taxonomy" id="69208"/>
    <lineage>
        <taxon>Bacteria</taxon>
        <taxon>Bacillati</taxon>
        <taxon>Bacillota</taxon>
        <taxon>Clostridia</taxon>
        <taxon>Eubacteriales</taxon>
        <taxon>Clostridiaceae</taxon>
        <taxon>Clostridium</taxon>
    </lineage>
</organism>
<keyword evidence="15" id="KW-1185">Reference proteome</keyword>
<evidence type="ECO:0000313" key="15">
    <source>
        <dbReference type="Proteomes" id="UP000679179"/>
    </source>
</evidence>
<comment type="similarity">
    <text evidence="1">Belongs to the helicase family. UvrD subfamily.</text>
</comment>
<evidence type="ECO:0000256" key="8">
    <source>
        <dbReference type="ARBA" id="ARBA00034617"/>
    </source>
</evidence>
<evidence type="ECO:0000259" key="12">
    <source>
        <dbReference type="PROSITE" id="PS51198"/>
    </source>
</evidence>
<sequence length="666" mass="78234">MVNLDSFQMKAVCCRDKNVLVVAPPGSGKTTVIINRLNYLINERKVNPDNIIVITFTRAAAQNMKNRFQKMSGSNKYPFFGTFHALFYKILKRHRGEIAMLDPSEGYKLIHKVLLQSLDEVGEEKVKEVLNNISLYKTGGFSPGEFRPSIPKNIFDECYKVYEKYKLSKECLDFDDLQLQCKKLFYEYQEILNRYRKLFKYILVDEFQDCDSLQIELLTLLNRHSSLFAVGDEDQCIYSFRGSKPEFMVRFDKVFETGKKQFLAYNYRSVKNIVEASKAIITNNNQRNDKEIRYWRQEEGLFRVVYPFNESQQTEYIIKKISEFKNSGFKYNENAVLYRTNMEARSIIDGLIRMKVPFKLLDKQYNFFEHFICQDIIAYLKLSIDPTDSNSFYRIINKPFRYVSKSSIEEVRGNFYKENVFEKLKNIEGFPPFQIKKFDDLKKDINFLNKISLSSAIQFILVDLGYLGHIREYCEKYKQSITEFEEIIEEFKVSSQEFKTIVSFLSHIDTVEENIKMSKFTPVENGVTLSTIHGVKGMEFKNVFIIDCNEEIIPHKNSIEEGIEEERRLFYVGVTRAINNLFIYAPKMLRGKFREPSRFIKEGRLESFQTFEDYGFNEEDEINHVSFGVGTVKQIKGEEIDIVFNDGLIRKFSLATLIDNNLVKRI</sequence>
<evidence type="ECO:0000313" key="14">
    <source>
        <dbReference type="EMBL" id="GIM30684.1"/>
    </source>
</evidence>
<dbReference type="PANTHER" id="PTHR11070:SF2">
    <property type="entry name" value="ATP-DEPENDENT DNA HELICASE SRS2"/>
    <property type="match status" value="1"/>
</dbReference>
<evidence type="ECO:0000256" key="10">
    <source>
        <dbReference type="ARBA" id="ARBA00048988"/>
    </source>
</evidence>
<evidence type="ECO:0000256" key="6">
    <source>
        <dbReference type="ARBA" id="ARBA00023125"/>
    </source>
</evidence>
<dbReference type="Pfam" id="PF00580">
    <property type="entry name" value="UvrD-helicase"/>
    <property type="match status" value="1"/>
</dbReference>
<dbReference type="GO" id="GO:0043138">
    <property type="term" value="F:3'-5' DNA helicase activity"/>
    <property type="evidence" value="ECO:0007669"/>
    <property type="project" value="UniProtKB-EC"/>
</dbReference>
<proteinExistence type="inferred from homology"/>
<dbReference type="GO" id="GO:0005524">
    <property type="term" value="F:ATP binding"/>
    <property type="evidence" value="ECO:0007669"/>
    <property type="project" value="UniProtKB-UniRule"/>
</dbReference>
<evidence type="ECO:0000256" key="11">
    <source>
        <dbReference type="PROSITE-ProRule" id="PRU00560"/>
    </source>
</evidence>
<dbReference type="Gene3D" id="1.10.486.10">
    <property type="entry name" value="PCRA, domain 4"/>
    <property type="match status" value="1"/>
</dbReference>
<dbReference type="Gene3D" id="3.40.50.300">
    <property type="entry name" value="P-loop containing nucleotide triphosphate hydrolases"/>
    <property type="match status" value="2"/>
</dbReference>
<feature type="binding site" evidence="11">
    <location>
        <begin position="23"/>
        <end position="30"/>
    </location>
    <ligand>
        <name>ATP</name>
        <dbReference type="ChEBI" id="CHEBI:30616"/>
    </ligand>
</feature>
<name>A0A919S2K5_9CLOT</name>
<dbReference type="InterPro" id="IPR027417">
    <property type="entry name" value="P-loop_NTPase"/>
</dbReference>
<feature type="domain" description="UvrD-like helicase ATP-binding" evidence="12">
    <location>
        <begin position="2"/>
        <end position="270"/>
    </location>
</feature>
<dbReference type="PROSITE" id="PS51198">
    <property type="entry name" value="UVRD_HELICASE_ATP_BIND"/>
    <property type="match status" value="1"/>
</dbReference>
<comment type="caution">
    <text evidence="14">The sequence shown here is derived from an EMBL/GenBank/DDBJ whole genome shotgun (WGS) entry which is preliminary data.</text>
</comment>
<dbReference type="GO" id="GO:0005829">
    <property type="term" value="C:cytosol"/>
    <property type="evidence" value="ECO:0007669"/>
    <property type="project" value="TreeGrafter"/>
</dbReference>
<dbReference type="InterPro" id="IPR014017">
    <property type="entry name" value="DNA_helicase_UvrD-like_C"/>
</dbReference>
<evidence type="ECO:0000256" key="4">
    <source>
        <dbReference type="ARBA" id="ARBA00022806"/>
    </source>
</evidence>
<keyword evidence="2 11" id="KW-0547">Nucleotide-binding</keyword>
<dbReference type="EC" id="5.6.2.4" evidence="9"/>
<comment type="catalytic activity">
    <reaction evidence="10">
        <text>ATP + H2O = ADP + phosphate + H(+)</text>
        <dbReference type="Rhea" id="RHEA:13065"/>
        <dbReference type="ChEBI" id="CHEBI:15377"/>
        <dbReference type="ChEBI" id="CHEBI:15378"/>
        <dbReference type="ChEBI" id="CHEBI:30616"/>
        <dbReference type="ChEBI" id="CHEBI:43474"/>
        <dbReference type="ChEBI" id="CHEBI:456216"/>
        <dbReference type="EC" id="5.6.2.4"/>
    </reaction>
</comment>
<evidence type="ECO:0000256" key="7">
    <source>
        <dbReference type="ARBA" id="ARBA00023235"/>
    </source>
</evidence>
<keyword evidence="5 11" id="KW-0067">ATP-binding</keyword>
<comment type="catalytic activity">
    <reaction evidence="8">
        <text>Couples ATP hydrolysis with the unwinding of duplex DNA by translocating in the 3'-5' direction.</text>
        <dbReference type="EC" id="5.6.2.4"/>
    </reaction>
</comment>
<keyword evidence="3 11" id="KW-0378">Hydrolase</keyword>